<proteinExistence type="predicted"/>
<dbReference type="EMBL" id="NXID01000049">
    <property type="protein sequence ID" value="RXK14847.1"/>
    <property type="molecule type" value="Genomic_DNA"/>
</dbReference>
<feature type="domain" description="CheB-type methylesterase" evidence="2">
    <location>
        <begin position="101"/>
        <end position="285"/>
    </location>
</feature>
<dbReference type="PROSITE" id="PS50123">
    <property type="entry name" value="CHER"/>
    <property type="match status" value="1"/>
</dbReference>
<dbReference type="GO" id="GO:0000156">
    <property type="term" value="F:phosphorelay response regulator activity"/>
    <property type="evidence" value="ECO:0007669"/>
    <property type="project" value="InterPro"/>
</dbReference>
<evidence type="ECO:0000259" key="3">
    <source>
        <dbReference type="PROSITE" id="PS50123"/>
    </source>
</evidence>
<dbReference type="PRINTS" id="PR00996">
    <property type="entry name" value="CHERMTFRASE"/>
</dbReference>
<dbReference type="GO" id="GO:0006935">
    <property type="term" value="P:chemotaxis"/>
    <property type="evidence" value="ECO:0007669"/>
    <property type="project" value="UniProtKB-UniRule"/>
</dbReference>
<dbReference type="PANTHER" id="PTHR24422:SF8">
    <property type="entry name" value="CHEMOTAXIS PROTEIN"/>
    <property type="match status" value="1"/>
</dbReference>
<dbReference type="GO" id="GO:0005737">
    <property type="term" value="C:cytoplasm"/>
    <property type="evidence" value="ECO:0007669"/>
    <property type="project" value="InterPro"/>
</dbReference>
<reference evidence="4 5" key="1">
    <citation type="submission" date="2017-09" db="EMBL/GenBank/DDBJ databases">
        <title>Genomics of the genus Arcobacter.</title>
        <authorList>
            <person name="Perez-Cataluna A."/>
            <person name="Figueras M.J."/>
            <person name="Salas-Masso N."/>
        </authorList>
    </citation>
    <scope>NUCLEOTIDE SEQUENCE [LARGE SCALE GENOMIC DNA]</scope>
    <source>
        <strain evidence="4 5">CECT 7386</strain>
    </source>
</reference>
<dbReference type="InterPro" id="IPR000780">
    <property type="entry name" value="CheR_MeTrfase"/>
</dbReference>
<feature type="active site" evidence="1">
    <location>
        <position position="135"/>
    </location>
</feature>
<feature type="active site" evidence="1">
    <location>
        <position position="227"/>
    </location>
</feature>
<protein>
    <recommendedName>
        <fullName evidence="6">Protein-glutamate O-methyltransferase</fullName>
    </recommendedName>
</protein>
<dbReference type="InterPro" id="IPR035909">
    <property type="entry name" value="CheB_C"/>
</dbReference>
<evidence type="ECO:0000313" key="5">
    <source>
        <dbReference type="Proteomes" id="UP000290092"/>
    </source>
</evidence>
<dbReference type="InterPro" id="IPR022642">
    <property type="entry name" value="CheR_C"/>
</dbReference>
<dbReference type="PROSITE" id="PS50122">
    <property type="entry name" value="CHEB"/>
    <property type="match status" value="1"/>
</dbReference>
<evidence type="ECO:0000313" key="4">
    <source>
        <dbReference type="EMBL" id="RXK14847.1"/>
    </source>
</evidence>
<dbReference type="SUPFAM" id="SSF52738">
    <property type="entry name" value="Methylesterase CheB, C-terminal domain"/>
    <property type="match status" value="1"/>
</dbReference>
<evidence type="ECO:0000256" key="1">
    <source>
        <dbReference type="PROSITE-ProRule" id="PRU00050"/>
    </source>
</evidence>
<dbReference type="InterPro" id="IPR029063">
    <property type="entry name" value="SAM-dependent_MTases_sf"/>
</dbReference>
<dbReference type="KEGG" id="amyt:AMYT_1358"/>
<evidence type="ECO:0008006" key="6">
    <source>
        <dbReference type="Google" id="ProtNLM"/>
    </source>
</evidence>
<dbReference type="SUPFAM" id="SSF53335">
    <property type="entry name" value="S-adenosyl-L-methionine-dependent methyltransferases"/>
    <property type="match status" value="1"/>
</dbReference>
<accession>A0AAX2AEL9</accession>
<feature type="active site" evidence="1">
    <location>
        <position position="108"/>
    </location>
</feature>
<dbReference type="PANTHER" id="PTHR24422">
    <property type="entry name" value="CHEMOTAXIS PROTEIN METHYLTRANSFERASE"/>
    <property type="match status" value="1"/>
</dbReference>
<keyword evidence="1" id="KW-0378">Hydrolase</keyword>
<dbReference type="RefSeq" id="WP_114841796.1">
    <property type="nucleotide sequence ID" value="NZ_CP031219.1"/>
</dbReference>
<dbReference type="Pfam" id="PF01339">
    <property type="entry name" value="CheB_methylest"/>
    <property type="match status" value="1"/>
</dbReference>
<dbReference type="GO" id="GO:0008984">
    <property type="term" value="F:protein-glutamate methylesterase activity"/>
    <property type="evidence" value="ECO:0007669"/>
    <property type="project" value="InterPro"/>
</dbReference>
<keyword evidence="1" id="KW-0145">Chemotaxis</keyword>
<comment type="caution">
    <text evidence="4">The sequence shown here is derived from an EMBL/GenBank/DDBJ whole genome shotgun (WGS) entry which is preliminary data.</text>
</comment>
<name>A0AAX2AEL9_9BACT</name>
<gene>
    <name evidence="4" type="ORF">CP985_11425</name>
</gene>
<feature type="domain" description="CheR-type methyltransferase" evidence="3">
    <location>
        <begin position="280"/>
        <end position="552"/>
    </location>
</feature>
<evidence type="ECO:0000259" key="2">
    <source>
        <dbReference type="PROSITE" id="PS50122"/>
    </source>
</evidence>
<dbReference type="AlphaFoldDB" id="A0AAX2AEL9"/>
<dbReference type="Gene3D" id="3.40.50.150">
    <property type="entry name" value="Vaccinia Virus protein VP39"/>
    <property type="match status" value="1"/>
</dbReference>
<dbReference type="InterPro" id="IPR050903">
    <property type="entry name" value="Bact_Chemotaxis_MeTrfase"/>
</dbReference>
<dbReference type="InterPro" id="IPR000673">
    <property type="entry name" value="Sig_transdc_resp-reg_Me-estase"/>
</dbReference>
<dbReference type="GO" id="GO:0008757">
    <property type="term" value="F:S-adenosylmethionine-dependent methyltransferase activity"/>
    <property type="evidence" value="ECO:0007669"/>
    <property type="project" value="InterPro"/>
</dbReference>
<dbReference type="Gene3D" id="3.40.50.180">
    <property type="entry name" value="Methylesterase CheB, C-terminal domain"/>
    <property type="match status" value="1"/>
</dbReference>
<dbReference type="Pfam" id="PF01739">
    <property type="entry name" value="CheR"/>
    <property type="match status" value="1"/>
</dbReference>
<dbReference type="Proteomes" id="UP000290092">
    <property type="component" value="Unassembled WGS sequence"/>
</dbReference>
<keyword evidence="5" id="KW-1185">Reference proteome</keyword>
<sequence>MKNIISHKVDNIFKIVVQEAEKKENICLILELLKQDEDYFEISFLNVQSLPKEIVIALDKIKNKLTIFTNETTLKTYLMNLGFELKFINNQNLKLKTLNLEYLAIGGSAGSLKKFIEIVENLPPSQISVFIIMHHKSDKSSSLSSILQTKTPYYKVVEAKSDMRIEPATIYTAPPGKHLIVAGGFIFLTDEEKRNFSKPSISTTFETLSNEYRNNLLAILVCGYGSDGSDSLQLLQQNRTTVIIEDPNECEAKPMLENAIKTGKYDLILSLKKINDYISYFLNSELFDKAELEILLDKIYDKYGYDYRGYNFEHIKRRVKLFYSTLKPKNFLEFQKIILENKNIFKDLFLNISVNVTTFYRNPEVFKILKEEILPKLDSFMDIKIWCAGCSSGEEPYSIAIFLKELGLLDRSLIYATDLNEVILRNAKNALYSKESYKQFLKHYYQASGSESFSKYFNNYDSFVEVKEEIKERILFFRHNLVEDRKINDFQLIFCRNVIIYFDKDLKDKIFNLFENSLDNYGFLVLGESESLDTHNKFITIDKTNKIYKRKV</sequence>
<organism evidence="4 5">
    <name type="scientific">Malaciobacter mytili LMG 24559</name>
    <dbReference type="NCBI Taxonomy" id="1032238"/>
    <lineage>
        <taxon>Bacteria</taxon>
        <taxon>Pseudomonadati</taxon>
        <taxon>Campylobacterota</taxon>
        <taxon>Epsilonproteobacteria</taxon>
        <taxon>Campylobacterales</taxon>
        <taxon>Arcobacteraceae</taxon>
        <taxon>Malaciobacter</taxon>
    </lineage>
</organism>
<dbReference type="SMART" id="SM00138">
    <property type="entry name" value="MeTrc"/>
    <property type="match status" value="1"/>
</dbReference>